<gene>
    <name evidence="1" type="ORF">QRD43_10545</name>
</gene>
<dbReference type="RefSeq" id="WP_285982417.1">
    <property type="nucleotide sequence ID" value="NZ_JASVDS010000002.1"/>
</dbReference>
<organism evidence="1 2">
    <name type="scientific">Roseateles subflavus</name>
    <dbReference type="NCBI Taxonomy" id="3053353"/>
    <lineage>
        <taxon>Bacteria</taxon>
        <taxon>Pseudomonadati</taxon>
        <taxon>Pseudomonadota</taxon>
        <taxon>Betaproteobacteria</taxon>
        <taxon>Burkholderiales</taxon>
        <taxon>Sphaerotilaceae</taxon>
        <taxon>Roseateles</taxon>
    </lineage>
</organism>
<sequence length="182" mass="19724">MRIRKYFSQLEDVQTEQGRPVGRPVRRVVTAAVLENEYAGRWQEDLSSLYELGRDLGHQLTASALQLLGGESALVEAYGKGALVGTSGELEHAAALLHPLFGKAVRSRLMQALSIMPSTVKRAAPGATLDVPVHNVLDPWSFDHFDAVSFSIADAPHPREIVIVLALTEGGRPLARVQPQPG</sequence>
<dbReference type="InterPro" id="IPR009569">
    <property type="entry name" value="AA_synth_put"/>
</dbReference>
<dbReference type="SUPFAM" id="SSF160519">
    <property type="entry name" value="BB2672-like"/>
    <property type="match status" value="1"/>
</dbReference>
<reference evidence="1 2" key="1">
    <citation type="submission" date="2023-06" db="EMBL/GenBank/DDBJ databases">
        <title>Pelomonas sp. APW6 16S ribosomal RNA gene genome sequencing and assembly.</title>
        <authorList>
            <person name="Woo H."/>
        </authorList>
    </citation>
    <scope>NUCLEOTIDE SEQUENCE [LARGE SCALE GENOMIC DNA]</scope>
    <source>
        <strain evidence="1 2">APW6</strain>
    </source>
</reference>
<evidence type="ECO:0000313" key="1">
    <source>
        <dbReference type="EMBL" id="MDL5032340.1"/>
    </source>
</evidence>
<evidence type="ECO:0000313" key="2">
    <source>
        <dbReference type="Proteomes" id="UP001238603"/>
    </source>
</evidence>
<dbReference type="InterPro" id="IPR035936">
    <property type="entry name" value="BB2672"/>
</dbReference>
<protein>
    <submittedName>
        <fullName evidence="1">Amino acid synthesis family protein</fullName>
    </submittedName>
</protein>
<comment type="caution">
    <text evidence="1">The sequence shown here is derived from an EMBL/GenBank/DDBJ whole genome shotgun (WGS) entry which is preliminary data.</text>
</comment>
<dbReference type="EMBL" id="JASVDS010000002">
    <property type="protein sequence ID" value="MDL5032340.1"/>
    <property type="molecule type" value="Genomic_DNA"/>
</dbReference>
<name>A0ABT7LKX9_9BURK</name>
<dbReference type="Pfam" id="PF06684">
    <property type="entry name" value="AA_synth"/>
    <property type="match status" value="1"/>
</dbReference>
<dbReference type="Gene3D" id="3.30.1330.110">
    <property type="entry name" value="BB2672"/>
    <property type="match status" value="1"/>
</dbReference>
<accession>A0ABT7LKX9</accession>
<keyword evidence="2" id="KW-1185">Reference proteome</keyword>
<proteinExistence type="predicted"/>
<dbReference type="Proteomes" id="UP001238603">
    <property type="component" value="Unassembled WGS sequence"/>
</dbReference>